<dbReference type="Proteomes" id="UP000694853">
    <property type="component" value="Unplaced"/>
</dbReference>
<evidence type="ECO:0000313" key="5">
    <source>
        <dbReference type="RefSeq" id="XP_027368721.1"/>
    </source>
</evidence>
<evidence type="ECO:0000256" key="2">
    <source>
        <dbReference type="ARBA" id="ARBA00022771"/>
    </source>
</evidence>
<keyword evidence="3" id="KW-0862">Zinc</keyword>
<dbReference type="AlphaFoldDB" id="A0A8B8MJ13"/>
<dbReference type="PANTHER" id="PTHR34451">
    <property type="entry name" value="PHD FINGER FAMILY PROTEIN"/>
    <property type="match status" value="1"/>
</dbReference>
<protein>
    <submittedName>
        <fullName evidence="5">Uncharacterized protein LOC113874705</fullName>
    </submittedName>
</protein>
<reference evidence="5" key="2">
    <citation type="submission" date="2025-08" db="UniProtKB">
        <authorList>
            <consortium name="RefSeq"/>
        </authorList>
    </citation>
    <scope>IDENTIFICATION</scope>
    <source>
        <tissue evidence="5">Young leaves</tissue>
    </source>
</reference>
<reference evidence="4" key="1">
    <citation type="journal article" date="2019" name="Toxins">
        <title>Detection of Abrin-Like and Prepropulchellin-Like Toxin Genes and Transcripts Using Whole Genome Sequencing and Full-Length Transcript Sequencing of Abrus precatorius.</title>
        <authorList>
            <person name="Hovde B.T."/>
            <person name="Daligault H.E."/>
            <person name="Hanschen E.R."/>
            <person name="Kunde Y.A."/>
            <person name="Johnson M.B."/>
            <person name="Starkenburg S.R."/>
            <person name="Johnson S.L."/>
        </authorList>
    </citation>
    <scope>NUCLEOTIDE SEQUENCE [LARGE SCALE GENOMIC DNA]</scope>
</reference>
<dbReference type="OrthoDB" id="692041at2759"/>
<proteinExistence type="predicted"/>
<name>A0A8B8MJ13_ABRPR</name>
<dbReference type="GeneID" id="113874705"/>
<dbReference type="KEGG" id="aprc:113874705"/>
<keyword evidence="1" id="KW-0479">Metal-binding</keyword>
<sequence>MKRQQSSASNCVLCGASQTLSVIIHNVRYRSKTHSYCTNCVLRQHPGTFCPICFELFDDSLRPNLRLMCVRCPSIAHRSCALPSTDDSAAAAPAFLCPTCVDPNITFFKPPDRETGACDVESGKVLVAAAQIAALSMSRAAAAARFEAERRAREAVVAKRRAKEAVENFEAIVAMEEGAMTEQRGSSGRNARRHAPS</sequence>
<keyword evidence="2" id="KW-0863">Zinc-finger</keyword>
<dbReference type="GO" id="GO:0008270">
    <property type="term" value="F:zinc ion binding"/>
    <property type="evidence" value="ECO:0007669"/>
    <property type="project" value="UniProtKB-KW"/>
</dbReference>
<evidence type="ECO:0000313" key="4">
    <source>
        <dbReference type="Proteomes" id="UP000694853"/>
    </source>
</evidence>
<organism evidence="4 5">
    <name type="scientific">Abrus precatorius</name>
    <name type="common">Indian licorice</name>
    <name type="synonym">Glycine abrus</name>
    <dbReference type="NCBI Taxonomy" id="3816"/>
    <lineage>
        <taxon>Eukaryota</taxon>
        <taxon>Viridiplantae</taxon>
        <taxon>Streptophyta</taxon>
        <taxon>Embryophyta</taxon>
        <taxon>Tracheophyta</taxon>
        <taxon>Spermatophyta</taxon>
        <taxon>Magnoliopsida</taxon>
        <taxon>eudicotyledons</taxon>
        <taxon>Gunneridae</taxon>
        <taxon>Pentapetalae</taxon>
        <taxon>rosids</taxon>
        <taxon>fabids</taxon>
        <taxon>Fabales</taxon>
        <taxon>Fabaceae</taxon>
        <taxon>Papilionoideae</taxon>
        <taxon>50 kb inversion clade</taxon>
        <taxon>NPAAA clade</taxon>
        <taxon>indigoferoid/millettioid clade</taxon>
        <taxon>Abreae</taxon>
        <taxon>Abrus</taxon>
    </lineage>
</organism>
<dbReference type="InterPro" id="IPR011011">
    <property type="entry name" value="Znf_FYVE_PHD"/>
</dbReference>
<keyword evidence="4" id="KW-1185">Reference proteome</keyword>
<accession>A0A8B8MJ13</accession>
<evidence type="ECO:0000256" key="1">
    <source>
        <dbReference type="ARBA" id="ARBA00022723"/>
    </source>
</evidence>
<dbReference type="SUPFAM" id="SSF57903">
    <property type="entry name" value="FYVE/PHD zinc finger"/>
    <property type="match status" value="1"/>
</dbReference>
<gene>
    <name evidence="5" type="primary">LOC113874705</name>
</gene>
<dbReference type="PANTHER" id="PTHR34451:SF7">
    <property type="entry name" value="PHD FINGER FAMILY PROTEIN"/>
    <property type="match status" value="1"/>
</dbReference>
<evidence type="ECO:0000256" key="3">
    <source>
        <dbReference type="ARBA" id="ARBA00022833"/>
    </source>
</evidence>
<dbReference type="RefSeq" id="XP_027368721.1">
    <property type="nucleotide sequence ID" value="XM_027512920.1"/>
</dbReference>